<gene>
    <name evidence="7" type="ORF">AQPE_1502</name>
</gene>
<dbReference type="InterPro" id="IPR027417">
    <property type="entry name" value="P-loop_NTPase"/>
</dbReference>
<dbReference type="SUPFAM" id="SSF52540">
    <property type="entry name" value="P-loop containing nucleoside triphosphate hydrolases"/>
    <property type="match status" value="1"/>
</dbReference>
<evidence type="ECO:0000313" key="7">
    <source>
        <dbReference type="EMBL" id="BBE17352.1"/>
    </source>
</evidence>
<keyword evidence="4" id="KW-0067">ATP-binding</keyword>
<evidence type="ECO:0000259" key="6">
    <source>
        <dbReference type="PROSITE" id="PS51195"/>
    </source>
</evidence>
<dbReference type="Proteomes" id="UP001193389">
    <property type="component" value="Chromosome"/>
</dbReference>
<evidence type="ECO:0000313" key="8">
    <source>
        <dbReference type="Proteomes" id="UP001193389"/>
    </source>
</evidence>
<dbReference type="InterPro" id="IPR014014">
    <property type="entry name" value="RNA_helicase_DEAD_Q_motif"/>
</dbReference>
<protein>
    <submittedName>
        <fullName evidence="7">ATP-dependent RNA helicase RhlE</fullName>
    </submittedName>
</protein>
<feature type="domain" description="DEAD-box RNA helicase Q" evidence="6">
    <location>
        <begin position="1"/>
        <end position="29"/>
    </location>
</feature>
<evidence type="ECO:0000256" key="2">
    <source>
        <dbReference type="ARBA" id="ARBA00022801"/>
    </source>
</evidence>
<evidence type="ECO:0000256" key="4">
    <source>
        <dbReference type="ARBA" id="ARBA00022840"/>
    </source>
</evidence>
<dbReference type="GO" id="GO:0005524">
    <property type="term" value="F:ATP binding"/>
    <property type="evidence" value="ECO:0007669"/>
    <property type="project" value="UniProtKB-KW"/>
</dbReference>
<sequence>MKFDDYRISSDIKRNLEALGFRRPTDIQYKAITPILNIV</sequence>
<keyword evidence="1" id="KW-0547">Nucleotide-binding</keyword>
<dbReference type="KEGG" id="anf:AQPE_1502"/>
<proteinExistence type="predicted"/>
<dbReference type="Gene3D" id="3.40.50.300">
    <property type="entry name" value="P-loop containing nucleotide triphosphate hydrolases"/>
    <property type="match status" value="1"/>
</dbReference>
<dbReference type="PROSITE" id="PS51195">
    <property type="entry name" value="Q_MOTIF"/>
    <property type="match status" value="1"/>
</dbReference>
<reference evidence="7" key="1">
    <citation type="journal article" date="2020" name="Int. J. Syst. Evol. Microbiol.">
        <title>Aquipluma nitroreducens gen. nov. sp. nov., a novel facultatively anaerobic bacterium isolated from a freshwater lake.</title>
        <authorList>
            <person name="Watanabe M."/>
            <person name="Kojima H."/>
            <person name="Fukui M."/>
        </authorList>
    </citation>
    <scope>NUCLEOTIDE SEQUENCE</scope>
    <source>
        <strain evidence="7">MeG22</strain>
    </source>
</reference>
<evidence type="ECO:0000256" key="5">
    <source>
        <dbReference type="PROSITE-ProRule" id="PRU00552"/>
    </source>
</evidence>
<dbReference type="GO" id="GO:0003724">
    <property type="term" value="F:RNA helicase activity"/>
    <property type="evidence" value="ECO:0007669"/>
    <property type="project" value="InterPro"/>
</dbReference>
<keyword evidence="8" id="KW-1185">Reference proteome</keyword>
<evidence type="ECO:0000256" key="1">
    <source>
        <dbReference type="ARBA" id="ARBA00022741"/>
    </source>
</evidence>
<feature type="short sequence motif" description="Q motif" evidence="5">
    <location>
        <begin position="1"/>
        <end position="29"/>
    </location>
</feature>
<organism evidence="7 8">
    <name type="scientific">Aquipluma nitroreducens</name>
    <dbReference type="NCBI Taxonomy" id="2010828"/>
    <lineage>
        <taxon>Bacteria</taxon>
        <taxon>Pseudomonadati</taxon>
        <taxon>Bacteroidota</taxon>
        <taxon>Bacteroidia</taxon>
        <taxon>Marinilabiliales</taxon>
        <taxon>Prolixibacteraceae</taxon>
        <taxon>Aquipluma</taxon>
    </lineage>
</organism>
<name>A0A5K7S726_9BACT</name>
<evidence type="ECO:0000256" key="3">
    <source>
        <dbReference type="ARBA" id="ARBA00022806"/>
    </source>
</evidence>
<dbReference type="EMBL" id="AP018694">
    <property type="protein sequence ID" value="BBE17352.1"/>
    <property type="molecule type" value="Genomic_DNA"/>
</dbReference>
<accession>A0A5K7S726</accession>
<dbReference type="AlphaFoldDB" id="A0A5K7S726"/>
<dbReference type="GO" id="GO:0016787">
    <property type="term" value="F:hydrolase activity"/>
    <property type="evidence" value="ECO:0007669"/>
    <property type="project" value="UniProtKB-KW"/>
</dbReference>
<keyword evidence="2" id="KW-0378">Hydrolase</keyword>
<keyword evidence="3 7" id="KW-0347">Helicase</keyword>